<evidence type="ECO:0000313" key="2">
    <source>
        <dbReference type="Proteomes" id="UP001500449"/>
    </source>
</evidence>
<evidence type="ECO:0008006" key="3">
    <source>
        <dbReference type="Google" id="ProtNLM"/>
    </source>
</evidence>
<dbReference type="RefSeq" id="WP_344420185.1">
    <property type="nucleotide sequence ID" value="NZ_BAAAQK010000017.1"/>
</dbReference>
<evidence type="ECO:0000313" key="1">
    <source>
        <dbReference type="EMBL" id="GAA1859155.1"/>
    </source>
</evidence>
<comment type="caution">
    <text evidence="1">The sequence shown here is derived from an EMBL/GenBank/DDBJ whole genome shotgun (WGS) entry which is preliminary data.</text>
</comment>
<dbReference type="InterPro" id="IPR029058">
    <property type="entry name" value="AB_hydrolase_fold"/>
</dbReference>
<sequence>MDTSDGVERMFVGLPSPISGPAGAGGHPCQGLLHRRRGSAPKVAIIATHYNVDFSEHYLAPLLAERGIAFLGWNTRYRGDEIHFLLDHAVVEIGVGVRYLREQLGVEKVILLGNSGGASLMSCYQSQAVEPNIEPVAGMRPARGLDDLQPADGYISLAAHPGRPDCLTSRLDASLLDEFDPTVTDPDLDLWNPENGPPYTEEFLARYREAQLARNGRITDWAEAELSRLRKAGVSDRVFAVSRSWADPRMIDPSIEPSDRRPNWSIGGDPQRANSSVWGLGVASTLRTWLSMWSMRTSQCRAEPHLARVTVPSYVLHATGDPGVYRSDADRIFAAIASADKEYAEISANHYLNDAPDTRDEGADLIAEWVAKKFGDLS</sequence>
<dbReference type="Proteomes" id="UP001500449">
    <property type="component" value="Unassembled WGS sequence"/>
</dbReference>
<dbReference type="EMBL" id="BAAAQK010000017">
    <property type="protein sequence ID" value="GAA1859155.1"/>
    <property type="molecule type" value="Genomic_DNA"/>
</dbReference>
<reference evidence="1 2" key="1">
    <citation type="journal article" date="2019" name="Int. J. Syst. Evol. Microbiol.">
        <title>The Global Catalogue of Microorganisms (GCM) 10K type strain sequencing project: providing services to taxonomists for standard genome sequencing and annotation.</title>
        <authorList>
            <consortium name="The Broad Institute Genomics Platform"/>
            <consortium name="The Broad Institute Genome Sequencing Center for Infectious Disease"/>
            <person name="Wu L."/>
            <person name="Ma J."/>
        </authorList>
    </citation>
    <scope>NUCLEOTIDE SEQUENCE [LARGE SCALE GENOMIC DNA]</scope>
    <source>
        <strain evidence="1 2">JCM 16009</strain>
    </source>
</reference>
<accession>A0ABN2NA01</accession>
<name>A0ABN2NA01_9PSEU</name>
<protein>
    <recommendedName>
        <fullName evidence="3">Alpha/beta hydrolase</fullName>
    </recommendedName>
</protein>
<organism evidence="1 2">
    <name type="scientific">Pseudonocardia ailaonensis</name>
    <dbReference type="NCBI Taxonomy" id="367279"/>
    <lineage>
        <taxon>Bacteria</taxon>
        <taxon>Bacillati</taxon>
        <taxon>Actinomycetota</taxon>
        <taxon>Actinomycetes</taxon>
        <taxon>Pseudonocardiales</taxon>
        <taxon>Pseudonocardiaceae</taxon>
        <taxon>Pseudonocardia</taxon>
    </lineage>
</organism>
<dbReference type="SUPFAM" id="SSF53474">
    <property type="entry name" value="alpha/beta-Hydrolases"/>
    <property type="match status" value="1"/>
</dbReference>
<dbReference type="Gene3D" id="3.40.50.1820">
    <property type="entry name" value="alpha/beta hydrolase"/>
    <property type="match status" value="2"/>
</dbReference>
<keyword evidence="2" id="KW-1185">Reference proteome</keyword>
<proteinExistence type="predicted"/>
<gene>
    <name evidence="1" type="ORF">GCM10009836_44210</name>
</gene>